<dbReference type="InterPro" id="IPR011041">
    <property type="entry name" value="Quinoprot_gluc/sorb_DH_b-prop"/>
</dbReference>
<dbReference type="Gene3D" id="2.120.10.30">
    <property type="entry name" value="TolB, C-terminal domain"/>
    <property type="match status" value="1"/>
</dbReference>
<name>A0A4V0ND84_SORCE</name>
<dbReference type="InterPro" id="IPR011042">
    <property type="entry name" value="6-blade_b-propeller_TolB-like"/>
</dbReference>
<dbReference type="InterPro" id="IPR012938">
    <property type="entry name" value="Glc/Sorbosone_DH"/>
</dbReference>
<dbReference type="PANTHER" id="PTHR19328">
    <property type="entry name" value="HEDGEHOG-INTERACTING PROTEIN"/>
    <property type="match status" value="1"/>
</dbReference>
<dbReference type="PANTHER" id="PTHR19328:SF75">
    <property type="entry name" value="ALDOSE SUGAR DEHYDROGENASE YLII"/>
    <property type="match status" value="1"/>
</dbReference>
<dbReference type="EMBL" id="CP012670">
    <property type="protein sequence ID" value="AUX21782.1"/>
    <property type="molecule type" value="Genomic_DNA"/>
</dbReference>
<protein>
    <recommendedName>
        <fullName evidence="2">Glucose/Sorbosone dehydrogenase domain-containing protein</fullName>
    </recommendedName>
</protein>
<feature type="region of interest" description="Disordered" evidence="1">
    <location>
        <begin position="201"/>
        <end position="222"/>
    </location>
</feature>
<gene>
    <name evidence="3" type="ORF">SOCEGT47_022700</name>
</gene>
<evidence type="ECO:0000313" key="4">
    <source>
        <dbReference type="Proteomes" id="UP000295781"/>
    </source>
</evidence>
<dbReference type="SUPFAM" id="SSF50952">
    <property type="entry name" value="Soluble quinoprotein glucose dehydrogenase"/>
    <property type="match status" value="1"/>
</dbReference>
<dbReference type="Proteomes" id="UP000295781">
    <property type="component" value="Chromosome"/>
</dbReference>
<dbReference type="Pfam" id="PF07995">
    <property type="entry name" value="GSDH"/>
    <property type="match status" value="1"/>
</dbReference>
<evidence type="ECO:0000313" key="3">
    <source>
        <dbReference type="EMBL" id="AUX21782.1"/>
    </source>
</evidence>
<evidence type="ECO:0000259" key="2">
    <source>
        <dbReference type="Pfam" id="PF07995"/>
    </source>
</evidence>
<feature type="domain" description="Glucose/Sorbosone dehydrogenase" evidence="2">
    <location>
        <begin position="72"/>
        <end position="363"/>
    </location>
</feature>
<reference evidence="3 4" key="1">
    <citation type="submission" date="2015-09" db="EMBL/GenBank/DDBJ databases">
        <title>Sorangium comparison.</title>
        <authorList>
            <person name="Zaburannyi N."/>
            <person name="Bunk B."/>
            <person name="Overmann J."/>
            <person name="Mueller R."/>
        </authorList>
    </citation>
    <scope>NUCLEOTIDE SEQUENCE [LARGE SCALE GENOMIC DNA]</scope>
    <source>
        <strain evidence="3 4">So ceGT47</strain>
    </source>
</reference>
<accession>A0A4V0ND84</accession>
<proteinExistence type="predicted"/>
<feature type="compositionally biased region" description="Basic and acidic residues" evidence="1">
    <location>
        <begin position="1"/>
        <end position="14"/>
    </location>
</feature>
<feature type="compositionally biased region" description="Basic and acidic residues" evidence="1">
    <location>
        <begin position="205"/>
        <end position="220"/>
    </location>
</feature>
<sequence length="409" mass="44443">MNHGSAARDGRGPEHAAPAARPGLRGVWRALAGLAVAAAALSPGCTCGPSSPPPPREEVARGVTLSVFARGLDEPVALAFAPGDASERLFVVEKRGRIRVLAGGRAVDPPFLDLSALVSTGEEQGLLGLAFHPRYAENGRLFVNYTDRKGDTRIVEYRVAEGAPDRADPATARELLHIAQPYDNHNGGHLAFGPDGRLYVGTGDGGKRDDPHGHGQDRRSPLGKMLALDVRGQGPERPAPEIVQIGLRNPWRYSFDRRTGDLYIADVGQDRYEEVHVVPVDRLAGHNLGWNVVEGDGHCLHDLPCGLEGLTPPVIEYPHAHGCSITGGFVYRGAELPELDGLYFYADYCTALLRSFRWKDGRATEPTDWKPILDPDGELSRPTSFGEDARGELYLASQDGVIYRFSRRR</sequence>
<organism evidence="3 4">
    <name type="scientific">Sorangium cellulosum</name>
    <name type="common">Polyangium cellulosum</name>
    <dbReference type="NCBI Taxonomy" id="56"/>
    <lineage>
        <taxon>Bacteria</taxon>
        <taxon>Pseudomonadati</taxon>
        <taxon>Myxococcota</taxon>
        <taxon>Polyangia</taxon>
        <taxon>Polyangiales</taxon>
        <taxon>Polyangiaceae</taxon>
        <taxon>Sorangium</taxon>
    </lineage>
</organism>
<evidence type="ECO:0000256" key="1">
    <source>
        <dbReference type="SAM" id="MobiDB-lite"/>
    </source>
</evidence>
<dbReference type="RefSeq" id="WP_207213818.1">
    <property type="nucleotide sequence ID" value="NZ_CP012670.1"/>
</dbReference>
<dbReference type="AlphaFoldDB" id="A0A4V0ND84"/>
<feature type="region of interest" description="Disordered" evidence="1">
    <location>
        <begin position="1"/>
        <end position="20"/>
    </location>
</feature>